<dbReference type="EMBL" id="LN650648">
    <property type="protein sequence ID" value="CEI73480.1"/>
    <property type="molecule type" value="Genomic_DNA"/>
</dbReference>
<organism evidence="1 2">
    <name type="scientific">Romboutsia hominis</name>
    <dbReference type="NCBI Taxonomy" id="1507512"/>
    <lineage>
        <taxon>Bacteria</taxon>
        <taxon>Bacillati</taxon>
        <taxon>Bacillota</taxon>
        <taxon>Clostridia</taxon>
        <taxon>Peptostreptococcales</taxon>
        <taxon>Peptostreptococcaceae</taxon>
        <taxon>Romboutsia</taxon>
    </lineage>
</organism>
<name>A0A2P2BT12_9FIRM</name>
<reference evidence="1 2" key="1">
    <citation type="submission" date="2014-09" db="EMBL/GenBank/DDBJ databases">
        <authorList>
            <person name="Hornung B.V."/>
        </authorList>
    </citation>
    <scope>NUCLEOTIDE SEQUENCE [LARGE SCALE GENOMIC DNA]</scope>
    <source>
        <strain evidence="1 2">FRIFI</strain>
    </source>
</reference>
<keyword evidence="2" id="KW-1185">Reference proteome</keyword>
<dbReference type="Proteomes" id="UP000245695">
    <property type="component" value="Chromosome 1"/>
</dbReference>
<accession>A0A2P2BT12</accession>
<evidence type="ECO:0000313" key="1">
    <source>
        <dbReference type="EMBL" id="CEI73480.1"/>
    </source>
</evidence>
<gene>
    <name evidence="1" type="ORF">FRIFI_1951</name>
</gene>
<sequence length="47" mass="5657">MNNQSFNTNYKIANVSRDEEKAIKKIEEELRNITKKDFVIIAWEKEQ</sequence>
<dbReference type="AlphaFoldDB" id="A0A2P2BT12"/>
<evidence type="ECO:0000313" key="2">
    <source>
        <dbReference type="Proteomes" id="UP000245695"/>
    </source>
</evidence>
<dbReference type="KEGG" id="rhom:FRIFI_1951"/>
<dbReference type="RefSeq" id="WP_166505742.1">
    <property type="nucleotide sequence ID" value="NZ_LN650648.1"/>
</dbReference>
<protein>
    <submittedName>
        <fullName evidence="1">Uncharacterized protein</fullName>
    </submittedName>
</protein>
<proteinExistence type="predicted"/>